<dbReference type="Proteomes" id="UP000230790">
    <property type="component" value="Unassembled WGS sequence"/>
</dbReference>
<evidence type="ECO:0000313" key="1">
    <source>
        <dbReference type="EMBL" id="PJF45634.1"/>
    </source>
</evidence>
<comment type="caution">
    <text evidence="1">The sequence shown here is derived from an EMBL/GenBank/DDBJ whole genome shotgun (WGS) entry which is preliminary data.</text>
</comment>
<accession>A0A2M8Q789</accession>
<protein>
    <submittedName>
        <fullName evidence="1">Uncharacterized protein</fullName>
    </submittedName>
</protein>
<feature type="non-terminal residue" evidence="1">
    <location>
        <position position="39"/>
    </location>
</feature>
<dbReference type="EMBL" id="PGTN01000899">
    <property type="protein sequence ID" value="PJF45634.1"/>
    <property type="molecule type" value="Genomic_DNA"/>
</dbReference>
<gene>
    <name evidence="1" type="ORF">CUN48_17895</name>
</gene>
<dbReference type="AlphaFoldDB" id="A0A2M8Q789"/>
<organism evidence="1 2">
    <name type="scientific">Candidatus Thermofonsia Clade 3 bacterium</name>
    <dbReference type="NCBI Taxonomy" id="2364212"/>
    <lineage>
        <taxon>Bacteria</taxon>
        <taxon>Bacillati</taxon>
        <taxon>Chloroflexota</taxon>
        <taxon>Candidatus Thermofontia</taxon>
        <taxon>Candidatus Thermofonsia Clade 3</taxon>
    </lineage>
</organism>
<proteinExistence type="predicted"/>
<evidence type="ECO:0000313" key="2">
    <source>
        <dbReference type="Proteomes" id="UP000230790"/>
    </source>
</evidence>
<sequence length="39" mass="4087">MINFLGVQLTLLIGPTVAAPAPPLLTEALQSVEVTHSDE</sequence>
<reference evidence="1 2" key="1">
    <citation type="submission" date="2017-11" db="EMBL/GenBank/DDBJ databases">
        <title>Evolution of Phototrophy in the Chloroflexi Phylum Driven by Horizontal Gene Transfer.</title>
        <authorList>
            <person name="Ward L.M."/>
            <person name="Hemp J."/>
            <person name="Shih P.M."/>
            <person name="Mcglynn S.E."/>
            <person name="Fischer W."/>
        </authorList>
    </citation>
    <scope>NUCLEOTIDE SEQUENCE [LARGE SCALE GENOMIC DNA]</scope>
    <source>
        <strain evidence="1">JP3_7</strain>
    </source>
</reference>
<name>A0A2M8Q789_9CHLR</name>